<comment type="cofactor">
    <cofactor evidence="1 10">
        <name>pyridoxal 5'-phosphate</name>
        <dbReference type="ChEBI" id="CHEBI:597326"/>
    </cofactor>
</comment>
<gene>
    <name evidence="12" type="ordered locus">NATL1_09961</name>
</gene>
<dbReference type="GO" id="GO:0051536">
    <property type="term" value="F:iron-sulfur cluster binding"/>
    <property type="evidence" value="ECO:0007669"/>
    <property type="project" value="UniProtKB-KW"/>
</dbReference>
<keyword evidence="4 12" id="KW-0808">Transferase</keyword>
<dbReference type="InterPro" id="IPR015424">
    <property type="entry name" value="PyrdxlP-dep_Trfase"/>
</dbReference>
<dbReference type="PROSITE" id="PS00595">
    <property type="entry name" value="AA_TRANSFER_CLASS_5"/>
    <property type="match status" value="1"/>
</dbReference>
<evidence type="ECO:0000256" key="2">
    <source>
        <dbReference type="ARBA" id="ARBA00006490"/>
    </source>
</evidence>
<dbReference type="Gene3D" id="3.40.640.10">
    <property type="entry name" value="Type I PLP-dependent aspartate aminotransferase-like (Major domain)"/>
    <property type="match status" value="1"/>
</dbReference>
<dbReference type="Gene3D" id="3.90.1150.10">
    <property type="entry name" value="Aspartate Aminotransferase, domain 1"/>
    <property type="match status" value="1"/>
</dbReference>
<feature type="domain" description="Aminotransferase class V" evidence="11">
    <location>
        <begin position="4"/>
        <end position="375"/>
    </location>
</feature>
<dbReference type="GO" id="GO:0008483">
    <property type="term" value="F:transaminase activity"/>
    <property type="evidence" value="ECO:0007669"/>
    <property type="project" value="UniProtKB-KW"/>
</dbReference>
<dbReference type="PIRSF" id="PIRSF005572">
    <property type="entry name" value="NifS"/>
    <property type="match status" value="1"/>
</dbReference>
<organism evidence="12 13">
    <name type="scientific">Prochlorococcus marinus (strain NATL1A)</name>
    <dbReference type="NCBI Taxonomy" id="167555"/>
    <lineage>
        <taxon>Bacteria</taxon>
        <taxon>Bacillati</taxon>
        <taxon>Cyanobacteriota</taxon>
        <taxon>Cyanophyceae</taxon>
        <taxon>Synechococcales</taxon>
        <taxon>Prochlorococcaceae</taxon>
        <taxon>Prochlorococcus</taxon>
    </lineage>
</organism>
<keyword evidence="7" id="KW-0408">Iron</keyword>
<evidence type="ECO:0000256" key="5">
    <source>
        <dbReference type="ARBA" id="ARBA00022723"/>
    </source>
</evidence>
<keyword evidence="8" id="KW-0411">Iron-sulfur</keyword>
<dbReference type="AlphaFoldDB" id="A2C244"/>
<dbReference type="PANTHER" id="PTHR11601">
    <property type="entry name" value="CYSTEINE DESULFURYLASE FAMILY MEMBER"/>
    <property type="match status" value="1"/>
</dbReference>
<evidence type="ECO:0000256" key="6">
    <source>
        <dbReference type="ARBA" id="ARBA00022898"/>
    </source>
</evidence>
<evidence type="ECO:0000256" key="8">
    <source>
        <dbReference type="ARBA" id="ARBA00023014"/>
    </source>
</evidence>
<sequence>MKDIYLDASATTPPHLDVITKLKDIQFECWGNPSSIHKVGVIAREILERSRLSIANKLKASSDELFFTSGATESNFLALKAVSNNLDKGRIVISSVEHPSINLIANQLRNEGWDIKYWPVDSYGIIDLDLLEEVLSPPTKLVSIIWGQSEIGSIQPINLIGMECKKRNILFHTDATQVLPCGLIDWSNLNVDMLSASAHKLQGPKGIGLLMLRKGIQDLLMKNPSYGFKNGSIRSGTESVPLIAGFSTAIDLLNEYIEVKDNQTLFPVNNVSKMTSRLKKNLINNKHFTFIGPDIERLPNNLSFLCHTESMIPIKGREIVRLLSKHGVYISSGSACSSSIQGPNPILVAINVDKTFQESGLRITIGPWISNDDITSVSNIIFESLQTLELKKQ</sequence>
<dbReference type="InterPro" id="IPR000192">
    <property type="entry name" value="Aminotrans_V_dom"/>
</dbReference>
<dbReference type="RefSeq" id="WP_011823680.1">
    <property type="nucleotide sequence ID" value="NC_008819.1"/>
</dbReference>
<dbReference type="GO" id="GO:0046872">
    <property type="term" value="F:metal ion binding"/>
    <property type="evidence" value="ECO:0007669"/>
    <property type="project" value="UniProtKB-KW"/>
</dbReference>
<dbReference type="InterPro" id="IPR016454">
    <property type="entry name" value="Cysteine_dSase"/>
</dbReference>
<evidence type="ECO:0000256" key="9">
    <source>
        <dbReference type="ARBA" id="ARBA00050776"/>
    </source>
</evidence>
<dbReference type="GO" id="GO:0031071">
    <property type="term" value="F:cysteine desulfurase activity"/>
    <property type="evidence" value="ECO:0007669"/>
    <property type="project" value="UniProtKB-EC"/>
</dbReference>
<comment type="catalytic activity">
    <reaction evidence="9">
        <text>(sulfur carrier)-H + L-cysteine = (sulfur carrier)-SH + L-alanine</text>
        <dbReference type="Rhea" id="RHEA:43892"/>
        <dbReference type="Rhea" id="RHEA-COMP:14737"/>
        <dbReference type="Rhea" id="RHEA-COMP:14739"/>
        <dbReference type="ChEBI" id="CHEBI:29917"/>
        <dbReference type="ChEBI" id="CHEBI:35235"/>
        <dbReference type="ChEBI" id="CHEBI:57972"/>
        <dbReference type="ChEBI" id="CHEBI:64428"/>
        <dbReference type="EC" id="2.8.1.7"/>
    </reaction>
</comment>
<dbReference type="InterPro" id="IPR015422">
    <property type="entry name" value="PyrdxlP-dep_Trfase_small"/>
</dbReference>
<reference evidence="13" key="1">
    <citation type="journal article" date="2007" name="PLoS Genet.">
        <title>Patterns and implications of gene gain and loss in the evolution of Prochlorococcus.</title>
        <authorList>
            <person name="Kettler G.C."/>
            <person name="Martiny A.C."/>
            <person name="Huang K."/>
            <person name="Zucker J."/>
            <person name="Coleman M.L."/>
            <person name="Rodrigue S."/>
            <person name="Chen F."/>
            <person name="Lapidus A."/>
            <person name="Ferriera S."/>
            <person name="Johnson J."/>
            <person name="Steglich C."/>
            <person name="Church G.M."/>
            <person name="Richardson P."/>
            <person name="Chisholm S.W."/>
        </authorList>
    </citation>
    <scope>NUCLEOTIDE SEQUENCE [LARGE SCALE GENOMIC DNA]</scope>
    <source>
        <strain evidence="13">NATL1A</strain>
    </source>
</reference>
<dbReference type="InterPro" id="IPR015421">
    <property type="entry name" value="PyrdxlP-dep_Trfase_major"/>
</dbReference>
<evidence type="ECO:0000256" key="1">
    <source>
        <dbReference type="ARBA" id="ARBA00001933"/>
    </source>
</evidence>
<name>A2C244_PROM1</name>
<evidence type="ECO:0000259" key="11">
    <source>
        <dbReference type="Pfam" id="PF00266"/>
    </source>
</evidence>
<dbReference type="HOGENOM" id="CLU_003433_0_0_3"/>
<dbReference type="SUPFAM" id="SSF53383">
    <property type="entry name" value="PLP-dependent transferases"/>
    <property type="match status" value="1"/>
</dbReference>
<protein>
    <recommendedName>
        <fullName evidence="3">cysteine desulfurase</fullName>
        <ecNumber evidence="3">2.8.1.7</ecNumber>
    </recommendedName>
</protein>
<dbReference type="eggNOG" id="COG1104">
    <property type="taxonomic scope" value="Bacteria"/>
</dbReference>
<proteinExistence type="inferred from homology"/>
<evidence type="ECO:0000256" key="3">
    <source>
        <dbReference type="ARBA" id="ARBA00012239"/>
    </source>
</evidence>
<dbReference type="EMBL" id="CP000553">
    <property type="protein sequence ID" value="ABM75554.1"/>
    <property type="molecule type" value="Genomic_DNA"/>
</dbReference>
<comment type="similarity">
    <text evidence="2">Belongs to the class-V pyridoxal-phosphate-dependent aminotransferase family. NifS/IscS subfamily.</text>
</comment>
<dbReference type="Proteomes" id="UP000002592">
    <property type="component" value="Chromosome"/>
</dbReference>
<evidence type="ECO:0000313" key="12">
    <source>
        <dbReference type="EMBL" id="ABM75554.1"/>
    </source>
</evidence>
<evidence type="ECO:0000256" key="10">
    <source>
        <dbReference type="RuleBase" id="RU004504"/>
    </source>
</evidence>
<dbReference type="Pfam" id="PF00266">
    <property type="entry name" value="Aminotran_5"/>
    <property type="match status" value="1"/>
</dbReference>
<dbReference type="PANTHER" id="PTHR11601:SF34">
    <property type="entry name" value="CYSTEINE DESULFURASE"/>
    <property type="match status" value="1"/>
</dbReference>
<dbReference type="InterPro" id="IPR020578">
    <property type="entry name" value="Aminotrans_V_PyrdxlP_BS"/>
</dbReference>
<evidence type="ECO:0000313" key="13">
    <source>
        <dbReference type="Proteomes" id="UP000002592"/>
    </source>
</evidence>
<dbReference type="EC" id="2.8.1.7" evidence="3"/>
<accession>A2C244</accession>
<evidence type="ECO:0000256" key="4">
    <source>
        <dbReference type="ARBA" id="ARBA00022679"/>
    </source>
</evidence>
<keyword evidence="6" id="KW-0663">Pyridoxal phosphate</keyword>
<evidence type="ECO:0000256" key="7">
    <source>
        <dbReference type="ARBA" id="ARBA00023004"/>
    </source>
</evidence>
<dbReference type="KEGG" id="pme:NATL1_09961"/>
<dbReference type="Gene3D" id="1.10.260.50">
    <property type="match status" value="1"/>
</dbReference>
<keyword evidence="12" id="KW-0032">Aminotransferase</keyword>
<keyword evidence="5" id="KW-0479">Metal-binding</keyword>